<reference evidence="5" key="1">
    <citation type="journal article" date="2016" name="Genome Announc.">
        <title>Draft Genome Sequence of the Syntrophic Lactate-Degrading Bacterium Tepidanaerobacter syntrophicus JLT.</title>
        <authorList>
            <person name="Matsuura N."/>
            <person name="Ohashi A."/>
            <person name="Tourlousse D.M."/>
            <person name="Sekiguchi Y."/>
        </authorList>
    </citation>
    <scope>NUCLEOTIDE SEQUENCE [LARGE SCALE GENOMIC DNA]</scope>
    <source>
        <strain evidence="5">JL</strain>
    </source>
</reference>
<feature type="domain" description="SLH" evidence="4">
    <location>
        <begin position="29"/>
        <end position="92"/>
    </location>
</feature>
<dbReference type="Pfam" id="PF00395">
    <property type="entry name" value="SLH"/>
    <property type="match status" value="1"/>
</dbReference>
<feature type="domain" description="SLH" evidence="4">
    <location>
        <begin position="143"/>
        <end position="211"/>
    </location>
</feature>
<organism evidence="5">
    <name type="scientific">Tepidanaerobacter syntrophicus</name>
    <dbReference type="NCBI Taxonomy" id="224999"/>
    <lineage>
        <taxon>Bacteria</taxon>
        <taxon>Bacillati</taxon>
        <taxon>Bacillota</taxon>
        <taxon>Clostridia</taxon>
        <taxon>Thermosediminibacterales</taxon>
        <taxon>Tepidanaerobacteraceae</taxon>
        <taxon>Tepidanaerobacter</taxon>
    </lineage>
</organism>
<accession>A0A0U9HBH8</accession>
<evidence type="ECO:0000256" key="1">
    <source>
        <dbReference type="ARBA" id="ARBA00022737"/>
    </source>
</evidence>
<evidence type="ECO:0000256" key="3">
    <source>
        <dbReference type="SAM" id="MobiDB-lite"/>
    </source>
</evidence>
<dbReference type="PROSITE" id="PS51272">
    <property type="entry name" value="SLH"/>
    <property type="match status" value="2"/>
</dbReference>
<dbReference type="RefSeq" id="WP_059031225.1">
    <property type="nucleotide sequence ID" value="NZ_DF976995.1"/>
</dbReference>
<keyword evidence="6" id="KW-1185">Reference proteome</keyword>
<gene>
    <name evidence="5" type="ORF">TSYNT_1118</name>
</gene>
<protein>
    <submittedName>
        <fullName evidence="5">S-layer homology domain-containing protein</fullName>
    </submittedName>
</protein>
<evidence type="ECO:0000259" key="4">
    <source>
        <dbReference type="PROSITE" id="PS51272"/>
    </source>
</evidence>
<keyword evidence="2" id="KW-0175">Coiled coil</keyword>
<feature type="coiled-coil region" evidence="2">
    <location>
        <begin position="193"/>
        <end position="220"/>
    </location>
</feature>
<dbReference type="Proteomes" id="UP000062160">
    <property type="component" value="Unassembled WGS sequence"/>
</dbReference>
<evidence type="ECO:0000256" key="2">
    <source>
        <dbReference type="SAM" id="Coils"/>
    </source>
</evidence>
<proteinExistence type="predicted"/>
<evidence type="ECO:0000313" key="6">
    <source>
        <dbReference type="Proteomes" id="UP000062160"/>
    </source>
</evidence>
<dbReference type="STRING" id="224999.GCA_001485475_00116"/>
<dbReference type="InterPro" id="IPR001119">
    <property type="entry name" value="SLH_dom"/>
</dbReference>
<keyword evidence="1" id="KW-0677">Repeat</keyword>
<dbReference type="AlphaFoldDB" id="A0A0U9HBH8"/>
<dbReference type="OrthoDB" id="1738107at2"/>
<sequence length="352" mass="39004">MSRISKDIFILLVAFIVLLSNIQITLATVETGFNDIKPTDWFYNDVIEAQRVGLIAGVGNNMFAPNKTISYAEYLTILTRILGADTSNKGNSNHWAAGNIEAAKKLGIISEGEVTNYDAGIPREVMAVFTCKTLGVKPGDGSQIIFEDTRNASPEIRAYINAAYNEYLTEGVGRDDSGKLQFGYGQTVTRAQLATMALRIKDYKEDKEAYKQSRAIARNAAEEEWKKQHNSGGSGGSGSSGSTQQQYITWNGYKFPVGSVFYNMNKDGHDYGLDFAAEVRFIAYPERYDELYNIMASKLDPATVKAAIDYAKTKTDKSQELPLKTFKTPNGYEIQVWSVKFSSTTSFSVFKP</sequence>
<feature type="region of interest" description="Disordered" evidence="3">
    <location>
        <begin position="222"/>
        <end position="243"/>
    </location>
</feature>
<evidence type="ECO:0000313" key="5">
    <source>
        <dbReference type="EMBL" id="GAQ24133.1"/>
    </source>
</evidence>
<dbReference type="EMBL" id="DF976995">
    <property type="protein sequence ID" value="GAQ24133.1"/>
    <property type="molecule type" value="Genomic_DNA"/>
</dbReference>
<name>A0A0U9HBH8_9FIRM</name>